<accession>A0A8H5GXZ8</accession>
<dbReference type="EMBL" id="JAACJM010000004">
    <property type="protein sequence ID" value="KAF5373049.1"/>
    <property type="molecule type" value="Genomic_DNA"/>
</dbReference>
<keyword evidence="4" id="KW-1185">Reference proteome</keyword>
<dbReference type="InterPro" id="IPR054539">
    <property type="entry name" value="Beta-prop_PDH"/>
</dbReference>
<feature type="signal peptide" evidence="1">
    <location>
        <begin position="1"/>
        <end position="23"/>
    </location>
</feature>
<feature type="chain" id="PRO_5034653771" description="Pyrroloquinoline quinone-dependent pyranose dehydrogenase beta-propeller domain-containing protein" evidence="1">
    <location>
        <begin position="24"/>
        <end position="427"/>
    </location>
</feature>
<sequence>MPRITQAAALLSTVSLAITQIAAQSCPTIDPAHAPVMATGYESRVVLNGLKSPRHLVFDTLGNLLIAEQDQVGIRYVKLTDNGGLDICAESSEVIIPDTTLNHGIDLSPDGSILYVSSKTDVYAYPYDAARATVGTAKHLITIPDQEDHVTRTLTISRRYPELLLVSRGSNANIDPGTTDIESGRSQIRIFNLTEIGDEPVPYTDGEVLGWGLRNSVGVTENPVTGDIWSVENSADEVARDNVDVHQTNPAEELNYHGNLTGASPVHGANFGYPLCVTAWDPSAFTTTTAPSLTVGTPFVIGTTNDTVTDEMCQTETTPPKISFPAHTAPLDVKFKADASAVYIAFHGSWNRDSPDGYRLSRVNFTTDGFPIEPSDSSTAEIRVMTNQNNTACPDGCFRPVGLAWDSKGRLFLTSDATGEVFVITGA</sequence>
<gene>
    <name evidence="3" type="ORF">D9758_001600</name>
</gene>
<dbReference type="SUPFAM" id="SSF50952">
    <property type="entry name" value="Soluble quinoprotein glucose dehydrogenase"/>
    <property type="match status" value="1"/>
</dbReference>
<comment type="caution">
    <text evidence="3">The sequence shown here is derived from an EMBL/GenBank/DDBJ whole genome shotgun (WGS) entry which is preliminary data.</text>
</comment>
<name>A0A8H5GXZ8_9AGAR</name>
<evidence type="ECO:0000313" key="3">
    <source>
        <dbReference type="EMBL" id="KAF5373049.1"/>
    </source>
</evidence>
<proteinExistence type="predicted"/>
<reference evidence="3 4" key="1">
    <citation type="journal article" date="2020" name="ISME J.">
        <title>Uncovering the hidden diversity of litter-decomposition mechanisms in mushroom-forming fungi.</title>
        <authorList>
            <person name="Floudas D."/>
            <person name="Bentzer J."/>
            <person name="Ahren D."/>
            <person name="Johansson T."/>
            <person name="Persson P."/>
            <person name="Tunlid A."/>
        </authorList>
    </citation>
    <scope>NUCLEOTIDE SEQUENCE [LARGE SCALE GENOMIC DNA]</scope>
    <source>
        <strain evidence="3 4">CBS 291.85</strain>
    </source>
</reference>
<dbReference type="Gene3D" id="2.120.10.30">
    <property type="entry name" value="TolB, C-terminal domain"/>
    <property type="match status" value="1"/>
</dbReference>
<keyword evidence="1" id="KW-0732">Signal</keyword>
<dbReference type="OrthoDB" id="507128at2759"/>
<dbReference type="InterPro" id="IPR011042">
    <property type="entry name" value="6-blade_b-propeller_TolB-like"/>
</dbReference>
<dbReference type="PROSITE" id="PS51257">
    <property type="entry name" value="PROKAR_LIPOPROTEIN"/>
    <property type="match status" value="1"/>
</dbReference>
<evidence type="ECO:0000313" key="4">
    <source>
        <dbReference type="Proteomes" id="UP000559256"/>
    </source>
</evidence>
<protein>
    <recommendedName>
        <fullName evidence="2">Pyrroloquinoline quinone-dependent pyranose dehydrogenase beta-propeller domain-containing protein</fullName>
    </recommendedName>
</protein>
<dbReference type="Proteomes" id="UP000559256">
    <property type="component" value="Unassembled WGS sequence"/>
</dbReference>
<dbReference type="InterPro" id="IPR011041">
    <property type="entry name" value="Quinoprot_gluc/sorb_DH_b-prop"/>
</dbReference>
<feature type="domain" description="Pyrroloquinoline quinone-dependent pyranose dehydrogenase beta-propeller" evidence="2">
    <location>
        <begin position="35"/>
        <end position="426"/>
    </location>
</feature>
<organism evidence="3 4">
    <name type="scientific">Tetrapyrgos nigripes</name>
    <dbReference type="NCBI Taxonomy" id="182062"/>
    <lineage>
        <taxon>Eukaryota</taxon>
        <taxon>Fungi</taxon>
        <taxon>Dikarya</taxon>
        <taxon>Basidiomycota</taxon>
        <taxon>Agaricomycotina</taxon>
        <taxon>Agaricomycetes</taxon>
        <taxon>Agaricomycetidae</taxon>
        <taxon>Agaricales</taxon>
        <taxon>Marasmiineae</taxon>
        <taxon>Marasmiaceae</taxon>
        <taxon>Tetrapyrgos</taxon>
    </lineage>
</organism>
<evidence type="ECO:0000256" key="1">
    <source>
        <dbReference type="SAM" id="SignalP"/>
    </source>
</evidence>
<dbReference type="Pfam" id="PF22807">
    <property type="entry name" value="TrAA12"/>
    <property type="match status" value="1"/>
</dbReference>
<evidence type="ECO:0000259" key="2">
    <source>
        <dbReference type="Pfam" id="PF22807"/>
    </source>
</evidence>
<dbReference type="AlphaFoldDB" id="A0A8H5GXZ8"/>